<evidence type="ECO:0008006" key="3">
    <source>
        <dbReference type="Google" id="ProtNLM"/>
    </source>
</evidence>
<protein>
    <recommendedName>
        <fullName evidence="3">Ribosomal subunit interface protein</fullName>
    </recommendedName>
</protein>
<name>A0A0G0WX79_UNCKA</name>
<dbReference type="Gene3D" id="3.30.160.100">
    <property type="entry name" value="Ribosome hibernation promotion factor-like"/>
    <property type="match status" value="1"/>
</dbReference>
<dbReference type="EMBL" id="LCBS01000003">
    <property type="protein sequence ID" value="KKS17345.1"/>
    <property type="molecule type" value="Genomic_DNA"/>
</dbReference>
<accession>A0A0G0WX79</accession>
<gene>
    <name evidence="1" type="ORF">UU72_C0003G0006</name>
</gene>
<reference evidence="1 2" key="1">
    <citation type="journal article" date="2015" name="Nature">
        <title>rRNA introns, odd ribosomes, and small enigmatic genomes across a large radiation of phyla.</title>
        <authorList>
            <person name="Brown C.T."/>
            <person name="Hug L.A."/>
            <person name="Thomas B.C."/>
            <person name="Sharon I."/>
            <person name="Castelle C.J."/>
            <person name="Singh A."/>
            <person name="Wilkins M.J."/>
            <person name="Williams K.H."/>
            <person name="Banfield J.F."/>
        </authorList>
    </citation>
    <scope>NUCLEOTIDE SEQUENCE [LARGE SCALE GENOMIC DNA]</scope>
</reference>
<dbReference type="Proteomes" id="UP000034163">
    <property type="component" value="Unassembled WGS sequence"/>
</dbReference>
<dbReference type="SUPFAM" id="SSF69754">
    <property type="entry name" value="Ribosome binding protein Y (YfiA homologue)"/>
    <property type="match status" value="1"/>
</dbReference>
<organism evidence="1 2">
    <name type="scientific">candidate division WWE3 bacterium GW2011_GWB1_41_6</name>
    <dbReference type="NCBI Taxonomy" id="1619112"/>
    <lineage>
        <taxon>Bacteria</taxon>
        <taxon>Katanobacteria</taxon>
    </lineage>
</organism>
<dbReference type="AlphaFoldDB" id="A0A0G0WX79"/>
<dbReference type="InterPro" id="IPR036567">
    <property type="entry name" value="RHF-like"/>
</dbReference>
<evidence type="ECO:0000313" key="2">
    <source>
        <dbReference type="Proteomes" id="UP000034163"/>
    </source>
</evidence>
<dbReference type="InterPro" id="IPR003489">
    <property type="entry name" value="RHF/RaiA"/>
</dbReference>
<sequence length="113" mass="13108">MDYQITSDNITVSDSMKELAQSKFSKLDGRLKEIPDGSKSIRIVMNSAPDETFEIKAEAIINGKQYFAHETDFSMESAMVLVVEELHKQLEKAEKMYEQKWEENREAKRFPVE</sequence>
<dbReference type="Pfam" id="PF02482">
    <property type="entry name" value="Ribosomal_S30AE"/>
    <property type="match status" value="1"/>
</dbReference>
<comment type="caution">
    <text evidence="1">The sequence shown here is derived from an EMBL/GenBank/DDBJ whole genome shotgun (WGS) entry which is preliminary data.</text>
</comment>
<proteinExistence type="predicted"/>
<evidence type="ECO:0000313" key="1">
    <source>
        <dbReference type="EMBL" id="KKS17345.1"/>
    </source>
</evidence>